<dbReference type="OrthoDB" id="5185819at2"/>
<keyword evidence="3" id="KW-1185">Reference proteome</keyword>
<dbReference type="NCBIfam" id="TIGR03086">
    <property type="entry name" value="TIGR03086 family metal-binding protein"/>
    <property type="match status" value="1"/>
</dbReference>
<dbReference type="GO" id="GO:0046872">
    <property type="term" value="F:metal ion binding"/>
    <property type="evidence" value="ECO:0007669"/>
    <property type="project" value="InterPro"/>
</dbReference>
<reference evidence="2 3" key="1">
    <citation type="submission" date="2016-10" db="EMBL/GenBank/DDBJ databases">
        <authorList>
            <person name="de Groot N.N."/>
        </authorList>
    </citation>
    <scope>NUCLEOTIDE SEQUENCE [LARGE SCALE GENOMIC DNA]</scope>
    <source>
        <strain evidence="2 3">CPCC 201354</strain>
    </source>
</reference>
<sequence>MMDIREAHRRALHDFGTRVHAVRDEQWDQPTPCTDWDVRALVNHMVSENFWVPELLAGKTVDEVGDTFDRDLLGDEPVEVFDTSEAEATRAVAAEGVLDRTAHLSFGDVPAAEYLSELFADALIHSWDLSRAIGGNDRLDPELVEQCARWFSGVEEGYRGAGVIGPRAKIPPGADAQTKLLAAWGRA</sequence>
<dbReference type="InterPro" id="IPR017520">
    <property type="entry name" value="CHP03086"/>
</dbReference>
<name>A0A1G7T6U0_9ACTN</name>
<evidence type="ECO:0000259" key="1">
    <source>
        <dbReference type="Pfam" id="PF11716"/>
    </source>
</evidence>
<dbReference type="SUPFAM" id="SSF109854">
    <property type="entry name" value="DinB/YfiT-like putative metalloenzymes"/>
    <property type="match status" value="1"/>
</dbReference>
<dbReference type="AlphaFoldDB" id="A0A1G7T6U0"/>
<dbReference type="Gene3D" id="1.20.120.450">
    <property type="entry name" value="dinb family like domain"/>
    <property type="match status" value="1"/>
</dbReference>
<dbReference type="InterPro" id="IPR024344">
    <property type="entry name" value="MDMPI_metal-binding"/>
</dbReference>
<dbReference type="STRING" id="504805.SAMN05421505_103137"/>
<dbReference type="NCBIfam" id="TIGR03083">
    <property type="entry name" value="maleylpyruvate isomerase family mycothiol-dependent enzyme"/>
    <property type="match status" value="1"/>
</dbReference>
<dbReference type="Proteomes" id="UP000198923">
    <property type="component" value="Unassembled WGS sequence"/>
</dbReference>
<dbReference type="InterPro" id="IPR034660">
    <property type="entry name" value="DinB/YfiT-like"/>
</dbReference>
<accession>A0A1G7T6U0</accession>
<dbReference type="RefSeq" id="WP_093168340.1">
    <property type="nucleotide sequence ID" value="NZ_FNCN01000003.1"/>
</dbReference>
<protein>
    <submittedName>
        <fullName evidence="2">TIGR03086 family protein</fullName>
    </submittedName>
</protein>
<evidence type="ECO:0000313" key="3">
    <source>
        <dbReference type="Proteomes" id="UP000198923"/>
    </source>
</evidence>
<dbReference type="InterPro" id="IPR017517">
    <property type="entry name" value="Maleyloyr_isom"/>
</dbReference>
<evidence type="ECO:0000313" key="2">
    <source>
        <dbReference type="EMBL" id="SDG31087.1"/>
    </source>
</evidence>
<dbReference type="Pfam" id="PF11716">
    <property type="entry name" value="MDMPI_N"/>
    <property type="match status" value="1"/>
</dbReference>
<proteinExistence type="predicted"/>
<gene>
    <name evidence="2" type="ORF">SAMN05421505_103137</name>
</gene>
<organism evidence="2 3">
    <name type="scientific">Sinosporangium album</name>
    <dbReference type="NCBI Taxonomy" id="504805"/>
    <lineage>
        <taxon>Bacteria</taxon>
        <taxon>Bacillati</taxon>
        <taxon>Actinomycetota</taxon>
        <taxon>Actinomycetes</taxon>
        <taxon>Streptosporangiales</taxon>
        <taxon>Streptosporangiaceae</taxon>
        <taxon>Sinosporangium</taxon>
    </lineage>
</organism>
<dbReference type="EMBL" id="FNCN01000003">
    <property type="protein sequence ID" value="SDG31087.1"/>
    <property type="molecule type" value="Genomic_DNA"/>
</dbReference>
<feature type="domain" description="Mycothiol-dependent maleylpyruvate isomerase metal-binding" evidence="1">
    <location>
        <begin position="9"/>
        <end position="129"/>
    </location>
</feature>